<dbReference type="Gene3D" id="3.40.50.1000">
    <property type="entry name" value="HAD superfamily/HAD-like"/>
    <property type="match status" value="1"/>
</dbReference>
<dbReference type="Pfam" id="PF13419">
    <property type="entry name" value="HAD_2"/>
    <property type="match status" value="1"/>
</dbReference>
<dbReference type="InterPro" id="IPR023198">
    <property type="entry name" value="PGP-like_dom2"/>
</dbReference>
<dbReference type="InterPro" id="IPR041492">
    <property type="entry name" value="HAD_2"/>
</dbReference>
<dbReference type="GO" id="GO:0006281">
    <property type="term" value="P:DNA repair"/>
    <property type="evidence" value="ECO:0007669"/>
    <property type="project" value="TreeGrafter"/>
</dbReference>
<protein>
    <recommendedName>
        <fullName evidence="3">HAD family hydrolase</fullName>
    </recommendedName>
</protein>
<evidence type="ECO:0008006" key="3">
    <source>
        <dbReference type="Google" id="ProtNLM"/>
    </source>
</evidence>
<sequence>MRLIVFDMDGTLIDTQALISEHMGSAFRSLDLPAPTPAEVRQIIGLSLPVAVGQLAGTSDIDLIEGIVGQYKSFYKASLEHEIDREPLYPGAREALDRLRQQKGTVLGIATGKGLTGVARILDNHRITAHFATLQTPDHNPSKPHPGMLLSAMQETGASPDQTVMIGDTMFDMELARAAKVRSIGVSWGYHDAAELLKAGAGTLIHDYSELAAAIERVLE</sequence>
<dbReference type="Proteomes" id="UP000095463">
    <property type="component" value="Unassembled WGS sequence"/>
</dbReference>
<gene>
    <name evidence="1" type="ORF">VW23_025460</name>
</gene>
<dbReference type="InterPro" id="IPR006439">
    <property type="entry name" value="HAD-SF_hydro_IA"/>
</dbReference>
<dbReference type="SFLD" id="SFLDS00003">
    <property type="entry name" value="Haloacid_Dehalogenase"/>
    <property type="match status" value="1"/>
</dbReference>
<dbReference type="GO" id="GO:0005829">
    <property type="term" value="C:cytosol"/>
    <property type="evidence" value="ECO:0007669"/>
    <property type="project" value="TreeGrafter"/>
</dbReference>
<dbReference type="SFLD" id="SFLDG01129">
    <property type="entry name" value="C1.5:_HAD__Beta-PGM__Phosphata"/>
    <property type="match status" value="1"/>
</dbReference>
<keyword evidence="2" id="KW-1185">Reference proteome</keyword>
<dbReference type="AlphaFoldDB" id="A0A1E5XL88"/>
<proteinExistence type="predicted"/>
<reference evidence="1 2" key="1">
    <citation type="journal article" date="2015" name="Genome Announc.">
        <title>Genome Assemblies of Three Soil-Associated Devosia species: D. insulae, D. limi, and D. soli.</title>
        <authorList>
            <person name="Hassan Y.I."/>
            <person name="Lepp D."/>
            <person name="Zhou T."/>
        </authorList>
    </citation>
    <scope>NUCLEOTIDE SEQUENCE [LARGE SCALE GENOMIC DNA]</scope>
    <source>
        <strain evidence="1 2">DS-56</strain>
    </source>
</reference>
<dbReference type="GO" id="GO:0008967">
    <property type="term" value="F:phosphoglycolate phosphatase activity"/>
    <property type="evidence" value="ECO:0007669"/>
    <property type="project" value="TreeGrafter"/>
</dbReference>
<organism evidence="1 2">
    <name type="scientific">Devosia insulae DS-56</name>
    <dbReference type="NCBI Taxonomy" id="1116389"/>
    <lineage>
        <taxon>Bacteria</taxon>
        <taxon>Pseudomonadati</taxon>
        <taxon>Pseudomonadota</taxon>
        <taxon>Alphaproteobacteria</taxon>
        <taxon>Hyphomicrobiales</taxon>
        <taxon>Devosiaceae</taxon>
        <taxon>Devosia</taxon>
    </lineage>
</organism>
<dbReference type="NCBIfam" id="TIGR01549">
    <property type="entry name" value="HAD-SF-IA-v1"/>
    <property type="match status" value="1"/>
</dbReference>
<dbReference type="RefSeq" id="WP_069911282.1">
    <property type="nucleotide sequence ID" value="NZ_LAJE02000285.1"/>
</dbReference>
<dbReference type="InterPro" id="IPR050155">
    <property type="entry name" value="HAD-like_hydrolase_sf"/>
</dbReference>
<dbReference type="SFLD" id="SFLDG01135">
    <property type="entry name" value="C1.5.6:_HAD__Beta-PGM__Phospha"/>
    <property type="match status" value="1"/>
</dbReference>
<accession>A0A1E5XL88</accession>
<evidence type="ECO:0000313" key="1">
    <source>
        <dbReference type="EMBL" id="OEO29371.1"/>
    </source>
</evidence>
<name>A0A1E5XL88_9HYPH</name>
<dbReference type="SUPFAM" id="SSF56784">
    <property type="entry name" value="HAD-like"/>
    <property type="match status" value="1"/>
</dbReference>
<dbReference type="PANTHER" id="PTHR43434">
    <property type="entry name" value="PHOSPHOGLYCOLATE PHOSPHATASE"/>
    <property type="match status" value="1"/>
</dbReference>
<dbReference type="InterPro" id="IPR036412">
    <property type="entry name" value="HAD-like_sf"/>
</dbReference>
<evidence type="ECO:0000313" key="2">
    <source>
        <dbReference type="Proteomes" id="UP000095463"/>
    </source>
</evidence>
<dbReference type="Gene3D" id="1.10.150.240">
    <property type="entry name" value="Putative phosphatase, domain 2"/>
    <property type="match status" value="1"/>
</dbReference>
<comment type="caution">
    <text evidence="1">The sequence shown here is derived from an EMBL/GenBank/DDBJ whole genome shotgun (WGS) entry which is preliminary data.</text>
</comment>
<dbReference type="EMBL" id="LAJE02000285">
    <property type="protein sequence ID" value="OEO29371.1"/>
    <property type="molecule type" value="Genomic_DNA"/>
</dbReference>
<dbReference type="PANTHER" id="PTHR43434:SF24">
    <property type="entry name" value="HYDROLASE-RELATED"/>
    <property type="match status" value="1"/>
</dbReference>
<dbReference type="OrthoDB" id="9797743at2"/>
<dbReference type="InterPro" id="IPR023214">
    <property type="entry name" value="HAD_sf"/>
</dbReference>